<evidence type="ECO:0000313" key="2">
    <source>
        <dbReference type="Proteomes" id="UP000287876"/>
    </source>
</evidence>
<evidence type="ECO:0000313" key="1">
    <source>
        <dbReference type="EMBL" id="AZS07487.1"/>
    </source>
</evidence>
<accession>A0A3S9UAZ5</accession>
<sequence>MIPHIGSRRWIAWKLVQLAARIYDAEYYERIHVTDALGREIFEAVIVGDSYGCGISSATAPAGRSARLPDGSTIHWDDDYKPDWL</sequence>
<dbReference type="Proteomes" id="UP000287876">
    <property type="component" value="Segment"/>
</dbReference>
<organism evidence="1 2">
    <name type="scientific">Mycobacterium phage Duke13</name>
    <dbReference type="NCBI Taxonomy" id="2499038"/>
    <lineage>
        <taxon>Viruses</taxon>
        <taxon>Duplodnaviria</taxon>
        <taxon>Heunggongvirae</taxon>
        <taxon>Uroviricota</taxon>
        <taxon>Caudoviricetes</taxon>
        <taxon>Omegavirus</taxon>
        <taxon>Omegavirus baka</taxon>
    </lineage>
</organism>
<gene>
    <name evidence="1" type="primary">150</name>
    <name evidence="1" type="ORF">PBI_DUKE13_150</name>
</gene>
<dbReference type="EMBL" id="MK279849">
    <property type="protein sequence ID" value="AZS07487.1"/>
    <property type="molecule type" value="Genomic_DNA"/>
</dbReference>
<proteinExistence type="predicted"/>
<protein>
    <submittedName>
        <fullName evidence="1">Uncharacterized protein</fullName>
    </submittedName>
</protein>
<reference evidence="1 2" key="1">
    <citation type="submission" date="2018-12" db="EMBL/GenBank/DDBJ databases">
        <authorList>
            <person name="Betsko A.J."/>
            <person name="Stoner T.H."/>
            <person name="Garlena R.A."/>
            <person name="Russell D.A."/>
            <person name="Pope W.H."/>
            <person name="Jacobs-Sera D."/>
            <person name="Hatfull G.F."/>
        </authorList>
    </citation>
    <scope>NUCLEOTIDE SEQUENCE [LARGE SCALE GENOMIC DNA]</scope>
</reference>
<name>A0A3S9UAZ5_9CAUD</name>